<name>A0AAQ4E998_AMBAM</name>
<protein>
    <submittedName>
        <fullName evidence="2">Uncharacterized protein</fullName>
    </submittedName>
</protein>
<organism evidence="2 3">
    <name type="scientific">Amblyomma americanum</name>
    <name type="common">Lone star tick</name>
    <dbReference type="NCBI Taxonomy" id="6943"/>
    <lineage>
        <taxon>Eukaryota</taxon>
        <taxon>Metazoa</taxon>
        <taxon>Ecdysozoa</taxon>
        <taxon>Arthropoda</taxon>
        <taxon>Chelicerata</taxon>
        <taxon>Arachnida</taxon>
        <taxon>Acari</taxon>
        <taxon>Parasitiformes</taxon>
        <taxon>Ixodida</taxon>
        <taxon>Ixodoidea</taxon>
        <taxon>Ixodidae</taxon>
        <taxon>Amblyomminae</taxon>
        <taxon>Amblyomma</taxon>
    </lineage>
</organism>
<keyword evidence="3" id="KW-1185">Reference proteome</keyword>
<evidence type="ECO:0000313" key="2">
    <source>
        <dbReference type="EMBL" id="KAK8771317.1"/>
    </source>
</evidence>
<gene>
    <name evidence="2" type="ORF">V5799_025438</name>
</gene>
<comment type="caution">
    <text evidence="2">The sequence shown here is derived from an EMBL/GenBank/DDBJ whole genome shotgun (WGS) entry which is preliminary data.</text>
</comment>
<sequence>MDADRTVVDTPQDGQQPPEISTFSALFLNIPDQLFPTQAAVVVIDGHTTRQGSEARPSSCIRDPRQQEVEGVDPVESSYTASAVPEPDYMPHPPASEATAQSARTRPTHSARTPTRALAACAVPRGAQPAWGTGLPAPCEKRLILWVLADPKATTVSECPGPGAT</sequence>
<dbReference type="Proteomes" id="UP001321473">
    <property type="component" value="Unassembled WGS sequence"/>
</dbReference>
<feature type="compositionally biased region" description="Polar residues" evidence="1">
    <location>
        <begin position="98"/>
        <end position="113"/>
    </location>
</feature>
<dbReference type="AlphaFoldDB" id="A0AAQ4E998"/>
<accession>A0AAQ4E998</accession>
<feature type="region of interest" description="Disordered" evidence="1">
    <location>
        <begin position="48"/>
        <end position="115"/>
    </location>
</feature>
<reference evidence="2 3" key="1">
    <citation type="journal article" date="2023" name="Arcadia Sci">
        <title>De novo assembly of a long-read Amblyomma americanum tick genome.</title>
        <authorList>
            <person name="Chou S."/>
            <person name="Poskanzer K.E."/>
            <person name="Rollins M."/>
            <person name="Thuy-Boun P.S."/>
        </authorList>
    </citation>
    <scope>NUCLEOTIDE SEQUENCE [LARGE SCALE GENOMIC DNA]</scope>
    <source>
        <strain evidence="2">F_SG_1</strain>
        <tissue evidence="2">Salivary glands</tissue>
    </source>
</reference>
<dbReference type="EMBL" id="JARKHS020019906">
    <property type="protein sequence ID" value="KAK8771317.1"/>
    <property type="molecule type" value="Genomic_DNA"/>
</dbReference>
<proteinExistence type="predicted"/>
<evidence type="ECO:0000313" key="3">
    <source>
        <dbReference type="Proteomes" id="UP001321473"/>
    </source>
</evidence>
<evidence type="ECO:0000256" key="1">
    <source>
        <dbReference type="SAM" id="MobiDB-lite"/>
    </source>
</evidence>